<feature type="region of interest" description="Disordered" evidence="1">
    <location>
        <begin position="65"/>
        <end position="134"/>
    </location>
</feature>
<dbReference type="AlphaFoldDB" id="A0A0C2XK21"/>
<feature type="domain" description="J" evidence="2">
    <location>
        <begin position="1"/>
        <end position="66"/>
    </location>
</feature>
<feature type="region of interest" description="Disordered" evidence="1">
    <location>
        <begin position="148"/>
        <end position="174"/>
    </location>
</feature>
<dbReference type="SUPFAM" id="SSF46565">
    <property type="entry name" value="Chaperone J-domain"/>
    <property type="match status" value="1"/>
</dbReference>
<evidence type="ECO:0000259" key="2">
    <source>
        <dbReference type="PROSITE" id="PS50076"/>
    </source>
</evidence>
<dbReference type="EMBL" id="KN818226">
    <property type="protein sequence ID" value="KIL69428.1"/>
    <property type="molecule type" value="Genomic_DNA"/>
</dbReference>
<dbReference type="PRINTS" id="PR00625">
    <property type="entry name" value="JDOMAIN"/>
</dbReference>
<dbReference type="PANTHER" id="PTHR44743:SF10">
    <property type="entry name" value="J DOMAIN-CONTAINING PROTEIN"/>
    <property type="match status" value="1"/>
</dbReference>
<dbReference type="Pfam" id="PF00226">
    <property type="entry name" value="DnaJ"/>
    <property type="match status" value="1"/>
</dbReference>
<keyword evidence="4" id="KW-1185">Reference proteome</keyword>
<sequence length="174" mass="20587">MILVIFNPRTVRKAYKRKALETHPDRLGPSASKSQRENAQTHFQKIREAFVVLSDANKRRAYDASLATQTGSESKPFHKPDCKASDEQLSKMRDRTEWAQQQRKRDEERINAMREKDKQAKDEENRKAREAKMTQEFVQDLFAVNPEWDERRKRVSQQTAQREKVKSRQWSLPT</sequence>
<evidence type="ECO:0000313" key="3">
    <source>
        <dbReference type="EMBL" id="KIL69428.1"/>
    </source>
</evidence>
<dbReference type="CDD" id="cd06257">
    <property type="entry name" value="DnaJ"/>
    <property type="match status" value="1"/>
</dbReference>
<dbReference type="InterPro" id="IPR001623">
    <property type="entry name" value="DnaJ_domain"/>
</dbReference>
<evidence type="ECO:0000256" key="1">
    <source>
        <dbReference type="SAM" id="MobiDB-lite"/>
    </source>
</evidence>
<feature type="region of interest" description="Disordered" evidence="1">
    <location>
        <begin position="18"/>
        <end position="39"/>
    </location>
</feature>
<dbReference type="OrthoDB" id="442087at2759"/>
<name>A0A0C2XK21_AMAMK</name>
<accession>A0A0C2XK21</accession>
<dbReference type="PROSITE" id="PS50076">
    <property type="entry name" value="DNAJ_2"/>
    <property type="match status" value="1"/>
</dbReference>
<gene>
    <name evidence="3" type="ORF">M378DRAFT_119529</name>
</gene>
<dbReference type="STRING" id="946122.A0A0C2XK21"/>
<protein>
    <recommendedName>
        <fullName evidence="2">J domain-containing protein</fullName>
    </recommendedName>
</protein>
<dbReference type="PANTHER" id="PTHR44743">
    <property type="entry name" value="PUTATIVE, EXPRESSED-RELATED"/>
    <property type="match status" value="1"/>
</dbReference>
<dbReference type="InParanoid" id="A0A0C2XK21"/>
<evidence type="ECO:0000313" key="4">
    <source>
        <dbReference type="Proteomes" id="UP000054549"/>
    </source>
</evidence>
<dbReference type="Gene3D" id="1.10.287.110">
    <property type="entry name" value="DnaJ domain"/>
    <property type="match status" value="1"/>
</dbReference>
<feature type="compositionally biased region" description="Basic and acidic residues" evidence="1">
    <location>
        <begin position="75"/>
        <end position="133"/>
    </location>
</feature>
<organism evidence="3 4">
    <name type="scientific">Amanita muscaria (strain Koide BX008)</name>
    <dbReference type="NCBI Taxonomy" id="946122"/>
    <lineage>
        <taxon>Eukaryota</taxon>
        <taxon>Fungi</taxon>
        <taxon>Dikarya</taxon>
        <taxon>Basidiomycota</taxon>
        <taxon>Agaricomycotina</taxon>
        <taxon>Agaricomycetes</taxon>
        <taxon>Agaricomycetidae</taxon>
        <taxon>Agaricales</taxon>
        <taxon>Pluteineae</taxon>
        <taxon>Amanitaceae</taxon>
        <taxon>Amanita</taxon>
    </lineage>
</organism>
<reference evidence="3 4" key="1">
    <citation type="submission" date="2014-04" db="EMBL/GenBank/DDBJ databases">
        <title>Evolutionary Origins and Diversification of the Mycorrhizal Mutualists.</title>
        <authorList>
            <consortium name="DOE Joint Genome Institute"/>
            <consortium name="Mycorrhizal Genomics Consortium"/>
            <person name="Kohler A."/>
            <person name="Kuo A."/>
            <person name="Nagy L.G."/>
            <person name="Floudas D."/>
            <person name="Copeland A."/>
            <person name="Barry K.W."/>
            <person name="Cichocki N."/>
            <person name="Veneault-Fourrey C."/>
            <person name="LaButti K."/>
            <person name="Lindquist E.A."/>
            <person name="Lipzen A."/>
            <person name="Lundell T."/>
            <person name="Morin E."/>
            <person name="Murat C."/>
            <person name="Riley R."/>
            <person name="Ohm R."/>
            <person name="Sun H."/>
            <person name="Tunlid A."/>
            <person name="Henrissat B."/>
            <person name="Grigoriev I.V."/>
            <person name="Hibbett D.S."/>
            <person name="Martin F."/>
        </authorList>
    </citation>
    <scope>NUCLEOTIDE SEQUENCE [LARGE SCALE GENOMIC DNA]</scope>
    <source>
        <strain evidence="3 4">Koide BX008</strain>
    </source>
</reference>
<dbReference type="Proteomes" id="UP000054549">
    <property type="component" value="Unassembled WGS sequence"/>
</dbReference>
<dbReference type="InterPro" id="IPR036869">
    <property type="entry name" value="J_dom_sf"/>
</dbReference>
<dbReference type="HOGENOM" id="CLU_096865_0_0_1"/>
<proteinExistence type="predicted"/>